<evidence type="ECO:0000313" key="4">
    <source>
        <dbReference type="Proteomes" id="UP000008792"/>
    </source>
</evidence>
<dbReference type="AlphaFoldDB" id="B4LUJ7"/>
<dbReference type="OrthoDB" id="7872729at2759"/>
<dbReference type="Proteomes" id="UP000008792">
    <property type="component" value="Unassembled WGS sequence"/>
</dbReference>
<name>B4LUJ7_DROVI</name>
<dbReference type="HOGENOM" id="CLU_430395_0_0_1"/>
<sequence length="497" mass="53309">MPRMPMNAVAATPQLLLLLMLLAMSATQSFARSARTTVAPDAISEEETTYAGAFEANTVTIAVDSDIILTTEDGMQAFTQLSDYGHTTTEEPLPDSVLQQLARERAEREQNSTTNATTTAEEPNLSEKLISHNKTLTKTAITTQKTKVSPTGIPTTTEISTEDTTATENTEQLVGRSGLSHSAIVQHMDTAQSTDDLLMEEVRQQAYIERALSPDLTLLLTTEKTAMLAASDDVEEITSLPLMQMDLNTSGPLPFEAISSGTDSMRLEQTTWMENPAELMGSTTEADTLTFMTTTQQGPDDDPQLETVTKEVKYHSNENLLSGMNSDIVTQNVKMQPELELSATAEPQVELTTATVATESNTIAGTDSVAETTIAPPKEQSMLTVIIRSTTTEAPETTTALPTISSSTSSPSTTSTTTSTTTSSPSTTSIPITSTPTTSDTTLSSLTTSSTTTEEIPIATIEPKAQATRAPRIERIFNSDGVEVLYGYSSVVRTNRS</sequence>
<dbReference type="eggNOG" id="KOG3544">
    <property type="taxonomic scope" value="Eukaryota"/>
</dbReference>
<evidence type="ECO:0000313" key="3">
    <source>
        <dbReference type="EMBL" id="EDW64183.2"/>
    </source>
</evidence>
<dbReference type="InParanoid" id="B4LUJ7"/>
<keyword evidence="4" id="KW-1185">Reference proteome</keyword>
<keyword evidence="2" id="KW-0732">Signal</keyword>
<protein>
    <recommendedName>
        <fullName evidence="5">Folded gastrulation N-terminal domain-containing protein</fullName>
    </recommendedName>
</protein>
<feature type="region of interest" description="Disordered" evidence="1">
    <location>
        <begin position="104"/>
        <end position="123"/>
    </location>
</feature>
<evidence type="ECO:0008006" key="5">
    <source>
        <dbReference type="Google" id="ProtNLM"/>
    </source>
</evidence>
<feature type="signal peptide" evidence="2">
    <location>
        <begin position="1"/>
        <end position="31"/>
    </location>
</feature>
<evidence type="ECO:0000256" key="1">
    <source>
        <dbReference type="SAM" id="MobiDB-lite"/>
    </source>
</evidence>
<evidence type="ECO:0000256" key="2">
    <source>
        <dbReference type="SAM" id="SignalP"/>
    </source>
</evidence>
<feature type="compositionally biased region" description="Low complexity" evidence="1">
    <location>
        <begin position="111"/>
        <end position="122"/>
    </location>
</feature>
<feature type="chain" id="PRO_5006457451" description="Folded gastrulation N-terminal domain-containing protein" evidence="2">
    <location>
        <begin position="32"/>
        <end position="497"/>
    </location>
</feature>
<feature type="region of interest" description="Disordered" evidence="1">
    <location>
        <begin position="145"/>
        <end position="173"/>
    </location>
</feature>
<organism evidence="3 4">
    <name type="scientific">Drosophila virilis</name>
    <name type="common">Fruit fly</name>
    <dbReference type="NCBI Taxonomy" id="7244"/>
    <lineage>
        <taxon>Eukaryota</taxon>
        <taxon>Metazoa</taxon>
        <taxon>Ecdysozoa</taxon>
        <taxon>Arthropoda</taxon>
        <taxon>Hexapoda</taxon>
        <taxon>Insecta</taxon>
        <taxon>Pterygota</taxon>
        <taxon>Neoptera</taxon>
        <taxon>Endopterygota</taxon>
        <taxon>Diptera</taxon>
        <taxon>Brachycera</taxon>
        <taxon>Muscomorpha</taxon>
        <taxon>Ephydroidea</taxon>
        <taxon>Drosophilidae</taxon>
        <taxon>Drosophila</taxon>
    </lineage>
</organism>
<feature type="compositionally biased region" description="Low complexity" evidence="1">
    <location>
        <begin position="155"/>
        <end position="168"/>
    </location>
</feature>
<feature type="region of interest" description="Disordered" evidence="1">
    <location>
        <begin position="391"/>
        <end position="457"/>
    </location>
</feature>
<gene>
    <name evidence="3" type="primary">Dvir\GJ23908</name>
    <name evidence="3" type="ORF">Dvir_GJ23908</name>
</gene>
<dbReference type="STRING" id="7244.B4LUJ7"/>
<dbReference type="EMBL" id="CH940649">
    <property type="protein sequence ID" value="EDW64183.2"/>
    <property type="molecule type" value="Genomic_DNA"/>
</dbReference>
<reference evidence="3 4" key="1">
    <citation type="journal article" date="2007" name="Nature">
        <title>Evolution of genes and genomes on the Drosophila phylogeny.</title>
        <authorList>
            <consortium name="Drosophila 12 Genomes Consortium"/>
            <person name="Clark A.G."/>
            <person name="Eisen M.B."/>
            <person name="Smith D.R."/>
            <person name="Bergman C.M."/>
            <person name="Oliver B."/>
            <person name="Markow T.A."/>
            <person name="Kaufman T.C."/>
            <person name="Kellis M."/>
            <person name="Gelbart W."/>
            <person name="Iyer V.N."/>
            <person name="Pollard D.A."/>
            <person name="Sackton T.B."/>
            <person name="Larracuente A.M."/>
            <person name="Singh N.D."/>
            <person name="Abad J.P."/>
            <person name="Abt D.N."/>
            <person name="Adryan B."/>
            <person name="Aguade M."/>
            <person name="Akashi H."/>
            <person name="Anderson W.W."/>
            <person name="Aquadro C.F."/>
            <person name="Ardell D.H."/>
            <person name="Arguello R."/>
            <person name="Artieri C.G."/>
            <person name="Barbash D.A."/>
            <person name="Barker D."/>
            <person name="Barsanti P."/>
            <person name="Batterham P."/>
            <person name="Batzoglou S."/>
            <person name="Begun D."/>
            <person name="Bhutkar A."/>
            <person name="Blanco E."/>
            <person name="Bosak S.A."/>
            <person name="Bradley R.K."/>
            <person name="Brand A.D."/>
            <person name="Brent M.R."/>
            <person name="Brooks A.N."/>
            <person name="Brown R.H."/>
            <person name="Butlin R.K."/>
            <person name="Caggese C."/>
            <person name="Calvi B.R."/>
            <person name="Bernardo de Carvalho A."/>
            <person name="Caspi A."/>
            <person name="Castrezana S."/>
            <person name="Celniker S.E."/>
            <person name="Chang J.L."/>
            <person name="Chapple C."/>
            <person name="Chatterji S."/>
            <person name="Chinwalla A."/>
            <person name="Civetta A."/>
            <person name="Clifton S.W."/>
            <person name="Comeron J.M."/>
            <person name="Costello J.C."/>
            <person name="Coyne J.A."/>
            <person name="Daub J."/>
            <person name="David R.G."/>
            <person name="Delcher A.L."/>
            <person name="Delehaunty K."/>
            <person name="Do C.B."/>
            <person name="Ebling H."/>
            <person name="Edwards K."/>
            <person name="Eickbush T."/>
            <person name="Evans J.D."/>
            <person name="Filipski A."/>
            <person name="Findeiss S."/>
            <person name="Freyhult E."/>
            <person name="Fulton L."/>
            <person name="Fulton R."/>
            <person name="Garcia A.C."/>
            <person name="Gardiner A."/>
            <person name="Garfield D.A."/>
            <person name="Garvin B.E."/>
            <person name="Gibson G."/>
            <person name="Gilbert D."/>
            <person name="Gnerre S."/>
            <person name="Godfrey J."/>
            <person name="Good R."/>
            <person name="Gotea V."/>
            <person name="Gravely B."/>
            <person name="Greenberg A.J."/>
            <person name="Griffiths-Jones S."/>
            <person name="Gross S."/>
            <person name="Guigo R."/>
            <person name="Gustafson E.A."/>
            <person name="Haerty W."/>
            <person name="Hahn M.W."/>
            <person name="Halligan D.L."/>
            <person name="Halpern A.L."/>
            <person name="Halter G.M."/>
            <person name="Han M.V."/>
            <person name="Heger A."/>
            <person name="Hillier L."/>
            <person name="Hinrichs A.S."/>
            <person name="Holmes I."/>
            <person name="Hoskins R.A."/>
            <person name="Hubisz M.J."/>
            <person name="Hultmark D."/>
            <person name="Huntley M.A."/>
            <person name="Jaffe D.B."/>
            <person name="Jagadeeshan S."/>
            <person name="Jeck W.R."/>
            <person name="Johnson J."/>
            <person name="Jones C.D."/>
            <person name="Jordan W.C."/>
            <person name="Karpen G.H."/>
            <person name="Kataoka E."/>
            <person name="Keightley P.D."/>
            <person name="Kheradpour P."/>
            <person name="Kirkness E.F."/>
            <person name="Koerich L.B."/>
            <person name="Kristiansen K."/>
            <person name="Kudrna D."/>
            <person name="Kulathinal R.J."/>
            <person name="Kumar S."/>
            <person name="Kwok R."/>
            <person name="Lander E."/>
            <person name="Langley C.H."/>
            <person name="Lapoint R."/>
            <person name="Lazzaro B.P."/>
            <person name="Lee S.J."/>
            <person name="Levesque L."/>
            <person name="Li R."/>
            <person name="Lin C.F."/>
            <person name="Lin M.F."/>
            <person name="Lindblad-Toh K."/>
            <person name="Llopart A."/>
            <person name="Long M."/>
            <person name="Low L."/>
            <person name="Lozovsky E."/>
            <person name="Lu J."/>
            <person name="Luo M."/>
            <person name="Machado C.A."/>
            <person name="Makalowski W."/>
            <person name="Marzo M."/>
            <person name="Matsuda M."/>
            <person name="Matzkin L."/>
            <person name="McAllister B."/>
            <person name="McBride C.S."/>
            <person name="McKernan B."/>
            <person name="McKernan K."/>
            <person name="Mendez-Lago M."/>
            <person name="Minx P."/>
            <person name="Mollenhauer M.U."/>
            <person name="Montooth K."/>
            <person name="Mount S.M."/>
            <person name="Mu X."/>
            <person name="Myers E."/>
            <person name="Negre B."/>
            <person name="Newfeld S."/>
            <person name="Nielsen R."/>
            <person name="Noor M.A."/>
            <person name="O'Grady P."/>
            <person name="Pachter L."/>
            <person name="Papaceit M."/>
            <person name="Parisi M.J."/>
            <person name="Parisi M."/>
            <person name="Parts L."/>
            <person name="Pedersen J.S."/>
            <person name="Pesole G."/>
            <person name="Phillippy A.M."/>
            <person name="Ponting C.P."/>
            <person name="Pop M."/>
            <person name="Porcelli D."/>
            <person name="Powell J.R."/>
            <person name="Prohaska S."/>
            <person name="Pruitt K."/>
            <person name="Puig M."/>
            <person name="Quesneville H."/>
            <person name="Ram K.R."/>
            <person name="Rand D."/>
            <person name="Rasmussen M.D."/>
            <person name="Reed L.K."/>
            <person name="Reenan R."/>
            <person name="Reily A."/>
            <person name="Remington K.A."/>
            <person name="Rieger T.T."/>
            <person name="Ritchie M.G."/>
            <person name="Robin C."/>
            <person name="Rogers Y.H."/>
            <person name="Rohde C."/>
            <person name="Rozas J."/>
            <person name="Rubenfield M.J."/>
            <person name="Ruiz A."/>
            <person name="Russo S."/>
            <person name="Salzberg S.L."/>
            <person name="Sanchez-Gracia A."/>
            <person name="Saranga D.J."/>
            <person name="Sato H."/>
            <person name="Schaeffer S.W."/>
            <person name="Schatz M.C."/>
            <person name="Schlenke T."/>
            <person name="Schwartz R."/>
            <person name="Segarra C."/>
            <person name="Singh R.S."/>
            <person name="Sirot L."/>
            <person name="Sirota M."/>
            <person name="Sisneros N.B."/>
            <person name="Smith C.D."/>
            <person name="Smith T.F."/>
            <person name="Spieth J."/>
            <person name="Stage D.E."/>
            <person name="Stark A."/>
            <person name="Stephan W."/>
            <person name="Strausberg R.L."/>
            <person name="Strempel S."/>
            <person name="Sturgill D."/>
            <person name="Sutton G."/>
            <person name="Sutton G.G."/>
            <person name="Tao W."/>
            <person name="Teichmann S."/>
            <person name="Tobari Y.N."/>
            <person name="Tomimura Y."/>
            <person name="Tsolas J.M."/>
            <person name="Valente V.L."/>
            <person name="Venter E."/>
            <person name="Venter J.C."/>
            <person name="Vicario S."/>
            <person name="Vieira F.G."/>
            <person name="Vilella A.J."/>
            <person name="Villasante A."/>
            <person name="Walenz B."/>
            <person name="Wang J."/>
            <person name="Wasserman M."/>
            <person name="Watts T."/>
            <person name="Wilson D."/>
            <person name="Wilson R.K."/>
            <person name="Wing R.A."/>
            <person name="Wolfner M.F."/>
            <person name="Wong A."/>
            <person name="Wong G.K."/>
            <person name="Wu C.I."/>
            <person name="Wu G."/>
            <person name="Yamamoto D."/>
            <person name="Yang H.P."/>
            <person name="Yang S.P."/>
            <person name="Yorke J.A."/>
            <person name="Yoshida K."/>
            <person name="Zdobnov E."/>
            <person name="Zhang P."/>
            <person name="Zhang Y."/>
            <person name="Zimin A.V."/>
            <person name="Baldwin J."/>
            <person name="Abdouelleil A."/>
            <person name="Abdulkadir J."/>
            <person name="Abebe A."/>
            <person name="Abera B."/>
            <person name="Abreu J."/>
            <person name="Acer S.C."/>
            <person name="Aftuck L."/>
            <person name="Alexander A."/>
            <person name="An P."/>
            <person name="Anderson E."/>
            <person name="Anderson S."/>
            <person name="Arachi H."/>
            <person name="Azer M."/>
            <person name="Bachantsang P."/>
            <person name="Barry A."/>
            <person name="Bayul T."/>
            <person name="Berlin A."/>
            <person name="Bessette D."/>
            <person name="Bloom T."/>
            <person name="Blye J."/>
            <person name="Boguslavskiy L."/>
            <person name="Bonnet C."/>
            <person name="Boukhgalter B."/>
            <person name="Bourzgui I."/>
            <person name="Brown A."/>
            <person name="Cahill P."/>
            <person name="Channer S."/>
            <person name="Cheshatsang Y."/>
            <person name="Chuda L."/>
            <person name="Citroen M."/>
            <person name="Collymore A."/>
            <person name="Cooke P."/>
            <person name="Costello M."/>
            <person name="D'Aco K."/>
            <person name="Daza R."/>
            <person name="De Haan G."/>
            <person name="DeGray S."/>
            <person name="DeMaso C."/>
            <person name="Dhargay N."/>
            <person name="Dooley K."/>
            <person name="Dooley E."/>
            <person name="Doricent M."/>
            <person name="Dorje P."/>
            <person name="Dorjee K."/>
            <person name="Dupes A."/>
            <person name="Elong R."/>
            <person name="Falk J."/>
            <person name="Farina A."/>
            <person name="Faro S."/>
            <person name="Ferguson D."/>
            <person name="Fisher S."/>
            <person name="Foley C.D."/>
            <person name="Franke A."/>
            <person name="Friedrich D."/>
            <person name="Gadbois L."/>
            <person name="Gearin G."/>
            <person name="Gearin C.R."/>
            <person name="Giannoukos G."/>
            <person name="Goode T."/>
            <person name="Graham J."/>
            <person name="Grandbois E."/>
            <person name="Grewal S."/>
            <person name="Gyaltsen K."/>
            <person name="Hafez N."/>
            <person name="Hagos B."/>
            <person name="Hall J."/>
            <person name="Henson C."/>
            <person name="Hollinger A."/>
            <person name="Honan T."/>
            <person name="Huard M.D."/>
            <person name="Hughes L."/>
            <person name="Hurhula B."/>
            <person name="Husby M.E."/>
            <person name="Kamat A."/>
            <person name="Kanga B."/>
            <person name="Kashin S."/>
            <person name="Khazanovich D."/>
            <person name="Kisner P."/>
            <person name="Lance K."/>
            <person name="Lara M."/>
            <person name="Lee W."/>
            <person name="Lennon N."/>
            <person name="Letendre F."/>
            <person name="LeVine R."/>
            <person name="Lipovsky A."/>
            <person name="Liu X."/>
            <person name="Liu J."/>
            <person name="Liu S."/>
            <person name="Lokyitsang T."/>
            <person name="Lokyitsang Y."/>
            <person name="Lubonja R."/>
            <person name="Lui A."/>
            <person name="MacDonald P."/>
            <person name="Magnisalis V."/>
            <person name="Maru K."/>
            <person name="Matthews C."/>
            <person name="McCusker W."/>
            <person name="McDonough S."/>
            <person name="Mehta T."/>
            <person name="Meldrim J."/>
            <person name="Meneus L."/>
            <person name="Mihai O."/>
            <person name="Mihalev A."/>
            <person name="Mihova T."/>
            <person name="Mittelman R."/>
            <person name="Mlenga V."/>
            <person name="Montmayeur A."/>
            <person name="Mulrain L."/>
            <person name="Navidi A."/>
            <person name="Naylor J."/>
            <person name="Negash T."/>
            <person name="Nguyen T."/>
            <person name="Nguyen N."/>
            <person name="Nicol R."/>
            <person name="Norbu C."/>
            <person name="Norbu N."/>
            <person name="Novod N."/>
            <person name="O'Neill B."/>
            <person name="Osman S."/>
            <person name="Markiewicz E."/>
            <person name="Oyono O.L."/>
            <person name="Patti C."/>
            <person name="Phunkhang P."/>
            <person name="Pierre F."/>
            <person name="Priest M."/>
            <person name="Raghuraman S."/>
            <person name="Rege F."/>
            <person name="Reyes R."/>
            <person name="Rise C."/>
            <person name="Rogov P."/>
            <person name="Ross K."/>
            <person name="Ryan E."/>
            <person name="Settipalli S."/>
            <person name="Shea T."/>
            <person name="Sherpa N."/>
            <person name="Shi L."/>
            <person name="Shih D."/>
            <person name="Sparrow T."/>
            <person name="Spaulding J."/>
            <person name="Stalker J."/>
            <person name="Stange-Thomann N."/>
            <person name="Stavropoulos S."/>
            <person name="Stone C."/>
            <person name="Strader C."/>
            <person name="Tesfaye S."/>
            <person name="Thomson T."/>
            <person name="Thoulutsang Y."/>
            <person name="Thoulutsang D."/>
            <person name="Topham K."/>
            <person name="Topping I."/>
            <person name="Tsamla T."/>
            <person name="Vassiliev H."/>
            <person name="Vo A."/>
            <person name="Wangchuk T."/>
            <person name="Wangdi T."/>
            <person name="Weiand M."/>
            <person name="Wilkinson J."/>
            <person name="Wilson A."/>
            <person name="Yadav S."/>
            <person name="Young G."/>
            <person name="Yu Q."/>
            <person name="Zembek L."/>
            <person name="Zhong D."/>
            <person name="Zimmer A."/>
            <person name="Zwirko Z."/>
            <person name="Jaffe D.B."/>
            <person name="Alvarez P."/>
            <person name="Brockman W."/>
            <person name="Butler J."/>
            <person name="Chin C."/>
            <person name="Gnerre S."/>
            <person name="Grabherr M."/>
            <person name="Kleber M."/>
            <person name="Mauceli E."/>
            <person name="MacCallum I."/>
        </authorList>
    </citation>
    <scope>NUCLEOTIDE SEQUENCE [LARGE SCALE GENOMIC DNA]</scope>
    <source>
        <strain evidence="4">Tucson 15010-1051.87</strain>
    </source>
</reference>
<proteinExistence type="predicted"/>
<feature type="compositionally biased region" description="Low complexity" evidence="1">
    <location>
        <begin position="391"/>
        <end position="453"/>
    </location>
</feature>
<accession>B4LUJ7</accession>